<evidence type="ECO:0000313" key="8">
    <source>
        <dbReference type="Proteomes" id="UP000548867"/>
    </source>
</evidence>
<feature type="compositionally biased region" description="Basic and acidic residues" evidence="5">
    <location>
        <begin position="161"/>
        <end position="174"/>
    </location>
</feature>
<evidence type="ECO:0000256" key="5">
    <source>
        <dbReference type="SAM" id="MobiDB-lite"/>
    </source>
</evidence>
<dbReference type="GO" id="GO:0016020">
    <property type="term" value="C:membrane"/>
    <property type="evidence" value="ECO:0007669"/>
    <property type="project" value="UniProtKB-SubCell"/>
</dbReference>
<evidence type="ECO:0000256" key="1">
    <source>
        <dbReference type="ARBA" id="ARBA00004141"/>
    </source>
</evidence>
<dbReference type="GO" id="GO:0009403">
    <property type="term" value="P:toxin biosynthetic process"/>
    <property type="evidence" value="ECO:0007669"/>
    <property type="project" value="InterPro"/>
</dbReference>
<keyword evidence="2 6" id="KW-0812">Transmembrane</keyword>
<name>A0A7W6CDT6_9SPHN</name>
<accession>A0A7W6CDT6</accession>
<dbReference type="PANTHER" id="PTHR36926">
    <property type="entry name" value="COLICIN V PRODUCTION PROTEIN"/>
    <property type="match status" value="1"/>
</dbReference>
<dbReference type="RefSeq" id="WP_183624333.1">
    <property type="nucleotide sequence ID" value="NZ_JACIDX010000005.1"/>
</dbReference>
<dbReference type="Pfam" id="PF02674">
    <property type="entry name" value="Colicin_V"/>
    <property type="match status" value="1"/>
</dbReference>
<gene>
    <name evidence="7" type="ORF">GGR38_001613</name>
</gene>
<feature type="compositionally biased region" description="Basic residues" evidence="5">
    <location>
        <begin position="188"/>
        <end position="198"/>
    </location>
</feature>
<evidence type="ECO:0000256" key="3">
    <source>
        <dbReference type="ARBA" id="ARBA00022989"/>
    </source>
</evidence>
<dbReference type="InterPro" id="IPR003825">
    <property type="entry name" value="Colicin-V_CvpA"/>
</dbReference>
<keyword evidence="8" id="KW-1185">Reference proteome</keyword>
<evidence type="ECO:0000256" key="6">
    <source>
        <dbReference type="SAM" id="Phobius"/>
    </source>
</evidence>
<dbReference type="InterPro" id="IPR052719">
    <property type="entry name" value="CvpA-like"/>
</dbReference>
<reference evidence="7 8" key="1">
    <citation type="submission" date="2020-08" db="EMBL/GenBank/DDBJ databases">
        <title>Genomic Encyclopedia of Type Strains, Phase IV (KMG-IV): sequencing the most valuable type-strain genomes for metagenomic binning, comparative biology and taxonomic classification.</title>
        <authorList>
            <person name="Goeker M."/>
        </authorList>
    </citation>
    <scope>NUCLEOTIDE SEQUENCE [LARGE SCALE GENOMIC DNA]</scope>
    <source>
        <strain evidence="7 8">DSM 27057</strain>
    </source>
</reference>
<dbReference type="Proteomes" id="UP000548867">
    <property type="component" value="Unassembled WGS sequence"/>
</dbReference>
<comment type="subcellular location">
    <subcellularLocation>
        <location evidence="1">Membrane</location>
        <topology evidence="1">Multi-pass membrane protein</topology>
    </subcellularLocation>
</comment>
<feature type="transmembrane region" description="Helical" evidence="6">
    <location>
        <begin position="64"/>
        <end position="82"/>
    </location>
</feature>
<proteinExistence type="predicted"/>
<evidence type="ECO:0000256" key="2">
    <source>
        <dbReference type="ARBA" id="ARBA00022692"/>
    </source>
</evidence>
<sequence length="198" mass="21293">MTGFDILVLVVVGLAATFGFLRGFVQEAISLFAGAVAIFAIHMLHTPLAEVLTPHIGTESGASVLAFFLLLIVPYVVVRGVARYLGTASRASALAPVDRVLGFGFGAVKGTLIIVLGYSVLILAYDTIWGPKGRPGWITHSRTYSFIDASSEALVKMISQRRREAAEDRAKDEAEPSPQSTTHATTTHAKRKTHRTVD</sequence>
<feature type="transmembrane region" description="Helical" evidence="6">
    <location>
        <begin position="31"/>
        <end position="52"/>
    </location>
</feature>
<organism evidence="7 8">
    <name type="scientific">Novosphingobium sediminicola</name>
    <dbReference type="NCBI Taxonomy" id="563162"/>
    <lineage>
        <taxon>Bacteria</taxon>
        <taxon>Pseudomonadati</taxon>
        <taxon>Pseudomonadota</taxon>
        <taxon>Alphaproteobacteria</taxon>
        <taxon>Sphingomonadales</taxon>
        <taxon>Sphingomonadaceae</taxon>
        <taxon>Novosphingobium</taxon>
    </lineage>
</organism>
<comment type="caution">
    <text evidence="7">The sequence shown here is derived from an EMBL/GenBank/DDBJ whole genome shotgun (WGS) entry which is preliminary data.</text>
</comment>
<feature type="transmembrane region" description="Helical" evidence="6">
    <location>
        <begin position="7"/>
        <end position="25"/>
    </location>
</feature>
<evidence type="ECO:0000256" key="4">
    <source>
        <dbReference type="ARBA" id="ARBA00023136"/>
    </source>
</evidence>
<keyword evidence="3 6" id="KW-1133">Transmembrane helix</keyword>
<keyword evidence="4 6" id="KW-0472">Membrane</keyword>
<evidence type="ECO:0000313" key="7">
    <source>
        <dbReference type="EMBL" id="MBB3954674.1"/>
    </source>
</evidence>
<dbReference type="EMBL" id="JACIDX010000005">
    <property type="protein sequence ID" value="MBB3954674.1"/>
    <property type="molecule type" value="Genomic_DNA"/>
</dbReference>
<feature type="region of interest" description="Disordered" evidence="5">
    <location>
        <begin position="160"/>
        <end position="198"/>
    </location>
</feature>
<feature type="transmembrane region" description="Helical" evidence="6">
    <location>
        <begin position="102"/>
        <end position="125"/>
    </location>
</feature>
<dbReference type="AlphaFoldDB" id="A0A7W6CDT6"/>
<protein>
    <submittedName>
        <fullName evidence="7">Membrane protein required for colicin V production</fullName>
    </submittedName>
</protein>
<dbReference type="PANTHER" id="PTHR36926:SF1">
    <property type="entry name" value="COLICIN V PRODUCTION PROTEIN"/>
    <property type="match status" value="1"/>
</dbReference>